<keyword evidence="8 12" id="KW-0067">ATP-binding</keyword>
<dbReference type="PROSITE" id="PS50011">
    <property type="entry name" value="PROTEIN_KINASE_DOM"/>
    <property type="match status" value="1"/>
</dbReference>
<evidence type="ECO:0000256" key="5">
    <source>
        <dbReference type="ARBA" id="ARBA00022679"/>
    </source>
</evidence>
<accession>A0A6F9DPI1</accession>
<dbReference type="Gene3D" id="3.30.200.20">
    <property type="entry name" value="Phosphorylase Kinase, domain 1"/>
    <property type="match status" value="1"/>
</dbReference>
<dbReference type="SUPFAM" id="SSF56112">
    <property type="entry name" value="Protein kinase-like (PK-like)"/>
    <property type="match status" value="1"/>
</dbReference>
<dbReference type="EMBL" id="LR789024">
    <property type="protein sequence ID" value="CAB3264886.1"/>
    <property type="molecule type" value="mRNA"/>
</dbReference>
<feature type="region of interest" description="Disordered" evidence="13">
    <location>
        <begin position="288"/>
        <end position="317"/>
    </location>
</feature>
<organism evidence="15">
    <name type="scientific">Phallusia mammillata</name>
    <dbReference type="NCBI Taxonomy" id="59560"/>
    <lineage>
        <taxon>Eukaryota</taxon>
        <taxon>Metazoa</taxon>
        <taxon>Chordata</taxon>
        <taxon>Tunicata</taxon>
        <taxon>Ascidiacea</taxon>
        <taxon>Phlebobranchia</taxon>
        <taxon>Ascidiidae</taxon>
        <taxon>Phallusia</taxon>
    </lineage>
</organism>
<keyword evidence="6 12" id="KW-0547">Nucleotide-binding</keyword>
<comment type="similarity">
    <text evidence="2">Belongs to the protein kinase superfamily. CAMK Ser/Thr protein kinase family. PIM subfamily.</text>
</comment>
<dbReference type="Gene3D" id="1.10.510.10">
    <property type="entry name" value="Transferase(Phosphotransferase) domain 1"/>
    <property type="match status" value="1"/>
</dbReference>
<feature type="compositionally biased region" description="Low complexity" evidence="13">
    <location>
        <begin position="172"/>
        <end position="183"/>
    </location>
</feature>
<evidence type="ECO:0000256" key="13">
    <source>
        <dbReference type="SAM" id="MobiDB-lite"/>
    </source>
</evidence>
<evidence type="ECO:0000256" key="6">
    <source>
        <dbReference type="ARBA" id="ARBA00022741"/>
    </source>
</evidence>
<dbReference type="InterPro" id="IPR011009">
    <property type="entry name" value="Kinase-like_dom_sf"/>
</dbReference>
<evidence type="ECO:0000256" key="7">
    <source>
        <dbReference type="ARBA" id="ARBA00022777"/>
    </source>
</evidence>
<sequence>MYCTIAPPTAQGLLSSHSGHFGLPTQLGLVRVQSSCSSSGSGSESAFAQQSQTLIGTNAKYTVIGTDDLALQLAGDRTRAKFLETGSNCERRTRAPQHCDSSSAPPSVLSAYHSSSSSSGNSSPTSFYSLPNHDLMSHLHSSGATRPESPVVVVAGAASAQQHRPSTRYHHPAATASSPIASPTTQKSMFLNWKNNNVGQTPRPNEVSTKNNSLTRATTALGLSRQCNNDLSSENLPRSKSNFCVELSKQTKTTQSKRPQVPPKCEKVIEMLKSKARKSNKTRAEMNIKNNNCPPQGAAVAPSPVQPTARKEQNKSASVELNAKKSFLETYDVLGVIGVGGGGMVYAGTRTTDNHPVAIKRIMREKVKRWERIQGRTVPQEIALMIRVNGHQGIIRLLDWYECLDSFILILERPASSVDLFDYIREVGRMNEKEACMIFRQILTAVYHIHTRGVVHRDIKDENIVLNRDTGEAKLIDFGCGTLIHEHPYRDFSGTPEFYPPEWFNEHYYNARTAAIWSLGVLLFDMLCGEIPFKSKTKIAQGKFDFKGNVSSEAKHLITWMLSFKPESRPTLVDIMQHPWIGGKKF</sequence>
<evidence type="ECO:0000256" key="2">
    <source>
        <dbReference type="ARBA" id="ARBA00005505"/>
    </source>
</evidence>
<comment type="catalytic activity">
    <reaction evidence="10">
        <text>L-threonyl-[protein] + ATP = O-phospho-L-threonyl-[protein] + ADP + H(+)</text>
        <dbReference type="Rhea" id="RHEA:46608"/>
        <dbReference type="Rhea" id="RHEA-COMP:11060"/>
        <dbReference type="Rhea" id="RHEA-COMP:11605"/>
        <dbReference type="ChEBI" id="CHEBI:15378"/>
        <dbReference type="ChEBI" id="CHEBI:30013"/>
        <dbReference type="ChEBI" id="CHEBI:30616"/>
        <dbReference type="ChEBI" id="CHEBI:61977"/>
        <dbReference type="ChEBI" id="CHEBI:456216"/>
        <dbReference type="EC" id="2.7.11.1"/>
    </reaction>
</comment>
<dbReference type="InterPro" id="IPR000719">
    <property type="entry name" value="Prot_kinase_dom"/>
</dbReference>
<dbReference type="InterPro" id="IPR008271">
    <property type="entry name" value="Ser/Thr_kinase_AS"/>
</dbReference>
<dbReference type="GO" id="GO:0005737">
    <property type="term" value="C:cytoplasm"/>
    <property type="evidence" value="ECO:0007669"/>
    <property type="project" value="TreeGrafter"/>
</dbReference>
<keyword evidence="4" id="KW-0723">Serine/threonine-protein kinase</keyword>
<keyword evidence="7 15" id="KW-0418">Kinase</keyword>
<evidence type="ECO:0000256" key="8">
    <source>
        <dbReference type="ARBA" id="ARBA00022840"/>
    </source>
</evidence>
<evidence type="ECO:0000259" key="14">
    <source>
        <dbReference type="PROSITE" id="PS50011"/>
    </source>
</evidence>
<evidence type="ECO:0000256" key="12">
    <source>
        <dbReference type="PROSITE-ProRule" id="PRU10141"/>
    </source>
</evidence>
<dbReference type="SMART" id="SM00220">
    <property type="entry name" value="S_TKc"/>
    <property type="match status" value="1"/>
</dbReference>
<dbReference type="GO" id="GO:0005524">
    <property type="term" value="F:ATP binding"/>
    <property type="evidence" value="ECO:0007669"/>
    <property type="project" value="UniProtKB-UniRule"/>
</dbReference>
<feature type="domain" description="Protein kinase" evidence="14">
    <location>
        <begin position="331"/>
        <end position="581"/>
    </location>
</feature>
<name>A0A6F9DPI1_9ASCI</name>
<dbReference type="EC" id="2.7.11.1" evidence="3"/>
<dbReference type="GO" id="GO:0004674">
    <property type="term" value="F:protein serine/threonine kinase activity"/>
    <property type="evidence" value="ECO:0007669"/>
    <property type="project" value="UniProtKB-KW"/>
</dbReference>
<dbReference type="InterPro" id="IPR051138">
    <property type="entry name" value="PIM_Ser/Thr_kinase"/>
</dbReference>
<evidence type="ECO:0000256" key="3">
    <source>
        <dbReference type="ARBA" id="ARBA00012513"/>
    </source>
</evidence>
<evidence type="ECO:0000256" key="4">
    <source>
        <dbReference type="ARBA" id="ARBA00022527"/>
    </source>
</evidence>
<evidence type="ECO:0000256" key="11">
    <source>
        <dbReference type="ARBA" id="ARBA00048679"/>
    </source>
</evidence>
<feature type="compositionally biased region" description="Low complexity" evidence="13">
    <location>
        <begin position="107"/>
        <end position="125"/>
    </location>
</feature>
<feature type="binding site" evidence="12">
    <location>
        <position position="360"/>
    </location>
    <ligand>
        <name>ATP</name>
        <dbReference type="ChEBI" id="CHEBI:30616"/>
    </ligand>
</feature>
<dbReference type="PANTHER" id="PTHR22984">
    <property type="entry name" value="SERINE/THREONINE-PROTEIN KINASE PIM"/>
    <property type="match status" value="1"/>
</dbReference>
<reference evidence="15" key="1">
    <citation type="submission" date="2020-04" db="EMBL/GenBank/DDBJ databases">
        <authorList>
            <person name="Neveu A P."/>
        </authorList>
    </citation>
    <scope>NUCLEOTIDE SEQUENCE</scope>
    <source>
        <tissue evidence="15">Whole embryo</tissue>
    </source>
</reference>
<dbReference type="PANTHER" id="PTHR22984:SF29">
    <property type="entry name" value="SERINE_THREONINE-PROTEIN KINASE PIM-1"/>
    <property type="match status" value="1"/>
</dbReference>
<keyword evidence="5" id="KW-0808">Transferase</keyword>
<dbReference type="InterPro" id="IPR017441">
    <property type="entry name" value="Protein_kinase_ATP_BS"/>
</dbReference>
<proteinExistence type="evidence at transcript level"/>
<gene>
    <name evidence="15" type="primary">Pim3-003</name>
</gene>
<keyword evidence="9" id="KW-0460">Magnesium</keyword>
<feature type="region of interest" description="Disordered" evidence="13">
    <location>
        <begin position="156"/>
        <end position="183"/>
    </location>
</feature>
<comment type="cofactor">
    <cofactor evidence="1">
        <name>Mg(2+)</name>
        <dbReference type="ChEBI" id="CHEBI:18420"/>
    </cofactor>
</comment>
<evidence type="ECO:0000256" key="1">
    <source>
        <dbReference type="ARBA" id="ARBA00001946"/>
    </source>
</evidence>
<evidence type="ECO:0000313" key="15">
    <source>
        <dbReference type="EMBL" id="CAB3264886.1"/>
    </source>
</evidence>
<evidence type="ECO:0000256" key="10">
    <source>
        <dbReference type="ARBA" id="ARBA00047899"/>
    </source>
</evidence>
<dbReference type="FunFam" id="1.10.510.10:FF:000708">
    <property type="entry name" value="serine/threonine-protein kinase par-1-like"/>
    <property type="match status" value="1"/>
</dbReference>
<protein>
    <recommendedName>
        <fullName evidence="3">non-specific serine/threonine protein kinase</fullName>
        <ecNumber evidence="3">2.7.11.1</ecNumber>
    </recommendedName>
</protein>
<comment type="catalytic activity">
    <reaction evidence="11">
        <text>L-seryl-[protein] + ATP = O-phospho-L-seryl-[protein] + ADP + H(+)</text>
        <dbReference type="Rhea" id="RHEA:17989"/>
        <dbReference type="Rhea" id="RHEA-COMP:9863"/>
        <dbReference type="Rhea" id="RHEA-COMP:11604"/>
        <dbReference type="ChEBI" id="CHEBI:15378"/>
        <dbReference type="ChEBI" id="CHEBI:29999"/>
        <dbReference type="ChEBI" id="CHEBI:30616"/>
        <dbReference type="ChEBI" id="CHEBI:83421"/>
        <dbReference type="ChEBI" id="CHEBI:456216"/>
        <dbReference type="EC" id="2.7.11.1"/>
    </reaction>
</comment>
<feature type="region of interest" description="Disordered" evidence="13">
    <location>
        <begin position="85"/>
        <end position="125"/>
    </location>
</feature>
<dbReference type="AlphaFoldDB" id="A0A6F9DPI1"/>
<dbReference type="Pfam" id="PF00069">
    <property type="entry name" value="Pkinase"/>
    <property type="match status" value="1"/>
</dbReference>
<dbReference type="PROSITE" id="PS00108">
    <property type="entry name" value="PROTEIN_KINASE_ST"/>
    <property type="match status" value="1"/>
</dbReference>
<dbReference type="PROSITE" id="PS00107">
    <property type="entry name" value="PROTEIN_KINASE_ATP"/>
    <property type="match status" value="1"/>
</dbReference>
<evidence type="ECO:0000256" key="9">
    <source>
        <dbReference type="ARBA" id="ARBA00022842"/>
    </source>
</evidence>